<keyword evidence="2" id="KW-1185">Reference proteome</keyword>
<sequence>MERIKILAGTSEHFDDLQSLIEQAERAQELGARNQTLSEESRGNFQATLDYRRENMRLREALEFYGDNKNYEINVVDQWGPEIKVMMDGGAKAAELLEGLK</sequence>
<comment type="caution">
    <text evidence="1">The sequence shown here is derived from an EMBL/GenBank/DDBJ whole genome shotgun (WGS) entry which is preliminary data.</text>
</comment>
<evidence type="ECO:0000313" key="1">
    <source>
        <dbReference type="EMBL" id="MET3657143.1"/>
    </source>
</evidence>
<name>A0ABV2KAW2_SPOPS</name>
<reference evidence="1 2" key="1">
    <citation type="submission" date="2024-06" db="EMBL/GenBank/DDBJ databases">
        <title>Sorghum-associated microbial communities from plants grown in Nebraska, USA.</title>
        <authorList>
            <person name="Schachtman D."/>
        </authorList>
    </citation>
    <scope>NUCLEOTIDE SEQUENCE [LARGE SCALE GENOMIC DNA]</scope>
    <source>
        <strain evidence="1 2">1288</strain>
    </source>
</reference>
<accession>A0ABV2KAW2</accession>
<gene>
    <name evidence="1" type="ORF">ABIC55_002230</name>
</gene>
<dbReference type="Proteomes" id="UP001549104">
    <property type="component" value="Unassembled WGS sequence"/>
</dbReference>
<evidence type="ECO:0000313" key="2">
    <source>
        <dbReference type="Proteomes" id="UP001549104"/>
    </source>
</evidence>
<proteinExistence type="predicted"/>
<protein>
    <submittedName>
        <fullName evidence="1">Uncharacterized protein</fullName>
    </submittedName>
</protein>
<dbReference type="EMBL" id="JBEPME010000002">
    <property type="protein sequence ID" value="MET3657143.1"/>
    <property type="molecule type" value="Genomic_DNA"/>
</dbReference>
<organism evidence="1 2">
    <name type="scientific">Sporosarcina psychrophila</name>
    <name type="common">Bacillus psychrophilus</name>
    <dbReference type="NCBI Taxonomy" id="1476"/>
    <lineage>
        <taxon>Bacteria</taxon>
        <taxon>Bacillati</taxon>
        <taxon>Bacillota</taxon>
        <taxon>Bacilli</taxon>
        <taxon>Bacillales</taxon>
        <taxon>Caryophanaceae</taxon>
        <taxon>Sporosarcina</taxon>
    </lineage>
</organism>
<dbReference type="RefSeq" id="WP_342538293.1">
    <property type="nucleotide sequence ID" value="NZ_JBEPME010000002.1"/>
</dbReference>